<evidence type="ECO:0000259" key="2">
    <source>
        <dbReference type="PROSITE" id="PS50106"/>
    </source>
</evidence>
<evidence type="ECO:0000313" key="3">
    <source>
        <dbReference type="EMBL" id="KAL3090175.1"/>
    </source>
</evidence>
<feature type="compositionally biased region" description="Basic and acidic residues" evidence="1">
    <location>
        <begin position="546"/>
        <end position="569"/>
    </location>
</feature>
<feature type="region of interest" description="Disordered" evidence="1">
    <location>
        <begin position="713"/>
        <end position="742"/>
    </location>
</feature>
<dbReference type="PROSITE" id="PS50106">
    <property type="entry name" value="PDZ"/>
    <property type="match status" value="3"/>
</dbReference>
<proteinExistence type="predicted"/>
<dbReference type="AlphaFoldDB" id="A0ABD2JHX5"/>
<feature type="domain" description="PDZ" evidence="2">
    <location>
        <begin position="296"/>
        <end position="365"/>
    </location>
</feature>
<dbReference type="SMART" id="SM00228">
    <property type="entry name" value="PDZ"/>
    <property type="match status" value="3"/>
</dbReference>
<dbReference type="InterPro" id="IPR036034">
    <property type="entry name" value="PDZ_sf"/>
</dbReference>
<gene>
    <name evidence="3" type="ORF">niasHS_006627</name>
</gene>
<dbReference type="InterPro" id="IPR052213">
    <property type="entry name" value="PAR3"/>
</dbReference>
<dbReference type="InterPro" id="IPR001478">
    <property type="entry name" value="PDZ"/>
</dbReference>
<sequence length="968" mass="107994">MLAAHSSSKSDYITVLAIYDDPPSKNKQNSYGDDQPNSKLSIPISGTPKSSGKDVPNHDAHATVDSGAIQLQKECLASSSADAFAANKSPSILRNSGKKIHNKNESFSVHFEANGQNSTNARLANSFRRDGKWNGNSRKSRIANSFLDAKESIESEMNEKWPDFDRTLYQLQRIVLSSDTLELPLGLEVSPVPNQSNPSKLLAVEIRSIEERGRVSDDGRLRVGDQLVEVNETSCDMISFARVQLRLRELQSIPNPSFAFFRRISPKHSQKVPQRLLPVTTALQIGNTSQIGETKSVHLRKGEDGFGFTYAGRESFANNRKENLYYVKGLRKECGGIAIGDRILQIDQMSLSEKSQFEVTALLKSKSVGDVIELLISRNVAEEPKQNNAKNQKEDTLEHHQSSDLVFDSLNAHFAGSTDLELQCLDIPLNDTPGAGLGLSLKAQRVGATDSGLFIRSILHGSAAFKDGRLQVNDRLVGIENQNLLNYELNGEALEAFMRTISQLPQTKHSLRLFVLRKMHQSRDLKPFAGGARRGSDSDLSQLSNFDREAPSRRSISEKRSLVTRRDPSQLRTYQRIVHQRQISAPALSSTAVANSTRSRRSLYDELRRVRSTHSGPSAKKQRPKTMFYVDESGAAVTSESGFSSTYPPHTVSAVTSDAINNNNNGTNNAYAHNLSGNEPCHSEKDKAMSSSMSHPLTLSEFARTVNKNRSAYAQCQDESEPKQTKNRRGSLGNGLFKLFGRGSTHKEKGDGFCRETAGAARTQQRPPPPPYRLSPTVQQQQQQHCPPCQCSPIDHYCHQQCSHINSDPMANFGLHHRTNNCTRLHQFYRSSFHPTPTNSSGTSDRHRHFRSPHFGLAEVPHSRDDSNTTTTTMCNQHQQWLYPIQSFRQTHRQDMPVHPSQLAWTTMIRSTPGSLPGRVPHDFSAVSEGVRQQRQQSLLFRSKTVAKQKSKPNAVFYDQCSDWVIRC</sequence>
<feature type="region of interest" description="Disordered" evidence="1">
    <location>
        <begin position="526"/>
        <end position="569"/>
    </location>
</feature>
<dbReference type="PANTHER" id="PTHR16484">
    <property type="entry name" value="PARTITIONING DEFECTIVE 3 RELATED"/>
    <property type="match status" value="1"/>
</dbReference>
<dbReference type="Pfam" id="PF00595">
    <property type="entry name" value="PDZ"/>
    <property type="match status" value="1"/>
</dbReference>
<dbReference type="EMBL" id="JBICCN010000143">
    <property type="protein sequence ID" value="KAL3090175.1"/>
    <property type="molecule type" value="Genomic_DNA"/>
</dbReference>
<evidence type="ECO:0000256" key="1">
    <source>
        <dbReference type="SAM" id="MobiDB-lite"/>
    </source>
</evidence>
<comment type="caution">
    <text evidence="3">The sequence shown here is derived from an EMBL/GenBank/DDBJ whole genome shotgun (WGS) entry which is preliminary data.</text>
</comment>
<dbReference type="PANTHER" id="PTHR16484:SF17">
    <property type="entry name" value="BAZOOKA, ISOFORM B"/>
    <property type="match status" value="1"/>
</dbReference>
<dbReference type="Proteomes" id="UP001620645">
    <property type="component" value="Unassembled WGS sequence"/>
</dbReference>
<feature type="domain" description="PDZ" evidence="2">
    <location>
        <begin position="426"/>
        <end position="484"/>
    </location>
</feature>
<protein>
    <recommendedName>
        <fullName evidence="2">PDZ domain-containing protein</fullName>
    </recommendedName>
</protein>
<feature type="compositionally biased region" description="Polar residues" evidence="1">
    <location>
        <begin position="25"/>
        <end position="40"/>
    </location>
</feature>
<evidence type="ECO:0000313" key="4">
    <source>
        <dbReference type="Proteomes" id="UP001620645"/>
    </source>
</evidence>
<accession>A0ABD2JHX5</accession>
<dbReference type="Gene3D" id="2.30.42.10">
    <property type="match status" value="3"/>
</dbReference>
<feature type="region of interest" description="Disordered" evidence="1">
    <location>
        <begin position="23"/>
        <end position="60"/>
    </location>
</feature>
<reference evidence="3 4" key="1">
    <citation type="submission" date="2024-10" db="EMBL/GenBank/DDBJ databases">
        <authorList>
            <person name="Kim D."/>
        </authorList>
    </citation>
    <scope>NUCLEOTIDE SEQUENCE [LARGE SCALE GENOMIC DNA]</scope>
    <source>
        <strain evidence="3">Taebaek</strain>
    </source>
</reference>
<organism evidence="3 4">
    <name type="scientific">Heterodera schachtii</name>
    <name type="common">Sugarbeet cyst nematode worm</name>
    <name type="synonym">Tylenchus schachtii</name>
    <dbReference type="NCBI Taxonomy" id="97005"/>
    <lineage>
        <taxon>Eukaryota</taxon>
        <taxon>Metazoa</taxon>
        <taxon>Ecdysozoa</taxon>
        <taxon>Nematoda</taxon>
        <taxon>Chromadorea</taxon>
        <taxon>Rhabditida</taxon>
        <taxon>Tylenchina</taxon>
        <taxon>Tylenchomorpha</taxon>
        <taxon>Tylenchoidea</taxon>
        <taxon>Heteroderidae</taxon>
        <taxon>Heteroderinae</taxon>
        <taxon>Heterodera</taxon>
    </lineage>
</organism>
<feature type="domain" description="PDZ" evidence="2">
    <location>
        <begin position="173"/>
        <end position="249"/>
    </location>
</feature>
<keyword evidence="4" id="KW-1185">Reference proteome</keyword>
<name>A0ABD2JHX5_HETSC</name>
<dbReference type="SUPFAM" id="SSF50156">
    <property type="entry name" value="PDZ domain-like"/>
    <property type="match status" value="3"/>
</dbReference>
<feature type="compositionally biased region" description="Basic and acidic residues" evidence="1">
    <location>
        <begin position="51"/>
        <end position="60"/>
    </location>
</feature>